<keyword evidence="2" id="KW-0472">Membrane</keyword>
<reference evidence="3 4" key="1">
    <citation type="submission" date="2020-07" db="EMBL/GenBank/DDBJ databases">
        <title>Sequencing the genomes of 1000 actinobacteria strains.</title>
        <authorList>
            <person name="Klenk H.-P."/>
        </authorList>
    </citation>
    <scope>NUCLEOTIDE SEQUENCE [LARGE SCALE GENOMIC DNA]</scope>
    <source>
        <strain evidence="3 4">DSM 44121</strain>
    </source>
</reference>
<name>A0A7W3PFL3_9MICO</name>
<accession>A0A7W3PFL3</accession>
<keyword evidence="4" id="KW-1185">Reference proteome</keyword>
<protein>
    <submittedName>
        <fullName evidence="3">Uncharacterized protein</fullName>
    </submittedName>
</protein>
<evidence type="ECO:0000256" key="1">
    <source>
        <dbReference type="SAM" id="MobiDB-lite"/>
    </source>
</evidence>
<feature type="compositionally biased region" description="Basic and acidic residues" evidence="1">
    <location>
        <begin position="431"/>
        <end position="442"/>
    </location>
</feature>
<evidence type="ECO:0000313" key="3">
    <source>
        <dbReference type="EMBL" id="MBA8809891.1"/>
    </source>
</evidence>
<evidence type="ECO:0000313" key="4">
    <source>
        <dbReference type="Proteomes" id="UP000540568"/>
    </source>
</evidence>
<feature type="compositionally biased region" description="Pro residues" evidence="1">
    <location>
        <begin position="355"/>
        <end position="367"/>
    </location>
</feature>
<sequence>MQRFLAILLILVGLGGIGFGIATATVLRDSDTVVATATPSGDGTMVVTDPGVLGLVDDQVTVKATVPEGQKVTLALGSDVDVLGWVGSDPYDSVTGLSSWEALSVAPGTPAPTDDEESAEPAEKPAEGPDPAGSDMWISETSGETEVSLRWTEQPGRVVLLAAGVGKDAVAPTLELTWPRPVNTPYLWPGVLGGGFALILGVFMLLGARRSKKRGKGAPTSTVRTRQSTADLPRRGAVFGVDGDEADQHPEEPRGGFQPGQGQGQGEAPDGGTAVFPPAAPERPGRDRPEPALPQQRSQQGSPQQGPPQGSPVPGTPRRGRPGPGAAPEPSEDRTQAWGAPAAAPAPFGGAAPITPAPAPEPEPAPVAAPAASIRGMRRSRRSQGPGAPATPPAAPVQQFGGAVPEQTQPAPGRPAAPAEAAPAASGKPMTRREMRMREQAQRRAATGAMPAVPLAEPQPEPEPEQETPSSRAAAWRQTWGVTGNDDGGNR</sequence>
<keyword evidence="2" id="KW-1133">Transmembrane helix</keyword>
<dbReference type="Proteomes" id="UP000540568">
    <property type="component" value="Unassembled WGS sequence"/>
</dbReference>
<keyword evidence="2" id="KW-0812">Transmembrane</keyword>
<gene>
    <name evidence="3" type="ORF">FHX71_003867</name>
</gene>
<feature type="compositionally biased region" description="Polar residues" evidence="1">
    <location>
        <begin position="219"/>
        <end position="230"/>
    </location>
</feature>
<proteinExistence type="predicted"/>
<comment type="caution">
    <text evidence="3">The sequence shown here is derived from an EMBL/GenBank/DDBJ whole genome shotgun (WGS) entry which is preliminary data.</text>
</comment>
<feature type="transmembrane region" description="Helical" evidence="2">
    <location>
        <begin position="186"/>
        <end position="206"/>
    </location>
</feature>
<feature type="region of interest" description="Disordered" evidence="1">
    <location>
        <begin position="104"/>
        <end position="135"/>
    </location>
</feature>
<feature type="compositionally biased region" description="Low complexity" evidence="1">
    <location>
        <begin position="337"/>
        <end position="354"/>
    </location>
</feature>
<organism evidence="3 4">
    <name type="scientific">Promicromonospora sukumoe</name>
    <dbReference type="NCBI Taxonomy" id="88382"/>
    <lineage>
        <taxon>Bacteria</taxon>
        <taxon>Bacillati</taxon>
        <taxon>Actinomycetota</taxon>
        <taxon>Actinomycetes</taxon>
        <taxon>Micrococcales</taxon>
        <taxon>Promicromonosporaceae</taxon>
        <taxon>Promicromonospora</taxon>
    </lineage>
</organism>
<evidence type="ECO:0000256" key="2">
    <source>
        <dbReference type="SAM" id="Phobius"/>
    </source>
</evidence>
<feature type="compositionally biased region" description="Pro residues" evidence="1">
    <location>
        <begin position="305"/>
        <end position="315"/>
    </location>
</feature>
<dbReference type="AlphaFoldDB" id="A0A7W3PFL3"/>
<dbReference type="RefSeq" id="WP_182619089.1">
    <property type="nucleotide sequence ID" value="NZ_BAAATF010000004.1"/>
</dbReference>
<dbReference type="EMBL" id="JACGWV010000002">
    <property type="protein sequence ID" value="MBA8809891.1"/>
    <property type="molecule type" value="Genomic_DNA"/>
</dbReference>
<feature type="compositionally biased region" description="Low complexity" evidence="1">
    <location>
        <begin position="410"/>
        <end position="425"/>
    </location>
</feature>
<feature type="region of interest" description="Disordered" evidence="1">
    <location>
        <begin position="210"/>
        <end position="491"/>
    </location>
</feature>
<feature type="compositionally biased region" description="Low complexity" evidence="1">
    <location>
        <begin position="294"/>
        <end position="304"/>
    </location>
</feature>